<feature type="non-terminal residue" evidence="8">
    <location>
        <position position="262"/>
    </location>
</feature>
<evidence type="ECO:0000313" key="9">
    <source>
        <dbReference type="Proteomes" id="UP000288716"/>
    </source>
</evidence>
<evidence type="ECO:0000256" key="1">
    <source>
        <dbReference type="ARBA" id="ARBA00004141"/>
    </source>
</evidence>
<evidence type="ECO:0000256" key="3">
    <source>
        <dbReference type="ARBA" id="ARBA00022692"/>
    </source>
</evidence>
<evidence type="ECO:0000259" key="7">
    <source>
        <dbReference type="Pfam" id="PF04547"/>
    </source>
</evidence>
<evidence type="ECO:0000256" key="2">
    <source>
        <dbReference type="ARBA" id="ARBA00009671"/>
    </source>
</evidence>
<evidence type="ECO:0000256" key="6">
    <source>
        <dbReference type="RuleBase" id="RU280814"/>
    </source>
</evidence>
<evidence type="ECO:0000256" key="5">
    <source>
        <dbReference type="ARBA" id="ARBA00023136"/>
    </source>
</evidence>
<evidence type="ECO:0000256" key="4">
    <source>
        <dbReference type="ARBA" id="ARBA00022989"/>
    </source>
</evidence>
<dbReference type="GO" id="GO:0005886">
    <property type="term" value="C:plasma membrane"/>
    <property type="evidence" value="ECO:0007669"/>
    <property type="project" value="TreeGrafter"/>
</dbReference>
<dbReference type="InterPro" id="IPR007632">
    <property type="entry name" value="Anoctamin"/>
</dbReference>
<keyword evidence="5 6" id="KW-0472">Membrane</keyword>
<protein>
    <recommendedName>
        <fullName evidence="6">Anoctamin</fullName>
    </recommendedName>
</protein>
<comment type="caution">
    <text evidence="6">Lacks conserved residue(s) required for the propagation of feature annotation.</text>
</comment>
<feature type="domain" description="Anoctamin transmembrane" evidence="7">
    <location>
        <begin position="4"/>
        <end position="257"/>
    </location>
</feature>
<feature type="transmembrane region" description="Helical" evidence="6">
    <location>
        <begin position="24"/>
        <end position="48"/>
    </location>
</feature>
<dbReference type="PANTHER" id="PTHR12308">
    <property type="entry name" value="ANOCTAMIN"/>
    <property type="match status" value="1"/>
</dbReference>
<keyword evidence="9" id="KW-1185">Reference proteome</keyword>
<comment type="similarity">
    <text evidence="2 6">Belongs to the anoctamin family.</text>
</comment>
<feature type="transmembrane region" description="Helical" evidence="6">
    <location>
        <begin position="109"/>
        <end position="132"/>
    </location>
</feature>
<comment type="caution">
    <text evidence="8">The sequence shown here is derived from an EMBL/GenBank/DDBJ whole genome shotgun (WGS) entry which is preliminary data.</text>
</comment>
<dbReference type="AlphaFoldDB" id="A0A443S7G6"/>
<evidence type="ECO:0000313" key="8">
    <source>
        <dbReference type="EMBL" id="RWS23472.1"/>
    </source>
</evidence>
<keyword evidence="4 6" id="KW-1133">Transmembrane helix</keyword>
<comment type="subcellular location">
    <subcellularLocation>
        <location evidence="1 6">Membrane</location>
        <topology evidence="1 6">Multi-pass membrane protein</topology>
    </subcellularLocation>
</comment>
<sequence length="262" mass="30433">MGVDPVTEKPVPVYPIHKTWIKEYLVSLPLVFVCLFLAFKVMMFYFAVEAATVQYCKQNPSFMNGALVHLPGVGYALVVIAISHFYRIFADKLNNWENHRTQSSHEGHLIIKLVMFEFVNNFMSIFYVAFYIQDMSMLKWQIGTLLVVNQIVDNIQEVFLPLWASRKSNEEISLVKKQDLTEDSLKIIRESKLPVYENTYFDYLELYIQFGHVFLFASVFPFAPILALINNLVEIRSDSFKLCYAFQRPHQRSADGINGGWM</sequence>
<reference evidence="8 9" key="1">
    <citation type="journal article" date="2018" name="Gigascience">
        <title>Genomes of trombidid mites reveal novel predicted allergens and laterally-transferred genes associated with secondary metabolism.</title>
        <authorList>
            <person name="Dong X."/>
            <person name="Chaisiri K."/>
            <person name="Xia D."/>
            <person name="Armstrong S.D."/>
            <person name="Fang Y."/>
            <person name="Donnelly M.J."/>
            <person name="Kadowaki T."/>
            <person name="McGarry J.W."/>
            <person name="Darby A.C."/>
            <person name="Makepeace B.L."/>
        </authorList>
    </citation>
    <scope>NUCLEOTIDE SEQUENCE [LARGE SCALE GENOMIC DNA]</scope>
    <source>
        <strain evidence="8">UoL-UT</strain>
    </source>
</reference>
<dbReference type="PANTHER" id="PTHR12308:SF74">
    <property type="entry name" value="ANOCTAMIN"/>
    <property type="match status" value="1"/>
</dbReference>
<keyword evidence="3 6" id="KW-0812">Transmembrane</keyword>
<dbReference type="InterPro" id="IPR049452">
    <property type="entry name" value="Anoctamin_TM"/>
</dbReference>
<feature type="transmembrane region" description="Helical" evidence="6">
    <location>
        <begin position="206"/>
        <end position="229"/>
    </location>
</feature>
<organism evidence="8 9">
    <name type="scientific">Leptotrombidium deliense</name>
    <dbReference type="NCBI Taxonomy" id="299467"/>
    <lineage>
        <taxon>Eukaryota</taxon>
        <taxon>Metazoa</taxon>
        <taxon>Ecdysozoa</taxon>
        <taxon>Arthropoda</taxon>
        <taxon>Chelicerata</taxon>
        <taxon>Arachnida</taxon>
        <taxon>Acari</taxon>
        <taxon>Acariformes</taxon>
        <taxon>Trombidiformes</taxon>
        <taxon>Prostigmata</taxon>
        <taxon>Anystina</taxon>
        <taxon>Parasitengona</taxon>
        <taxon>Trombiculoidea</taxon>
        <taxon>Trombiculidae</taxon>
        <taxon>Leptotrombidium</taxon>
    </lineage>
</organism>
<dbReference type="EMBL" id="NCKV01006391">
    <property type="protein sequence ID" value="RWS23472.1"/>
    <property type="molecule type" value="Genomic_DNA"/>
</dbReference>
<dbReference type="VEuPathDB" id="VectorBase:LDEU008568"/>
<dbReference type="GO" id="GO:0005254">
    <property type="term" value="F:chloride channel activity"/>
    <property type="evidence" value="ECO:0007669"/>
    <property type="project" value="TreeGrafter"/>
</dbReference>
<dbReference type="Pfam" id="PF04547">
    <property type="entry name" value="Anoctamin"/>
    <property type="match status" value="1"/>
</dbReference>
<dbReference type="Proteomes" id="UP000288716">
    <property type="component" value="Unassembled WGS sequence"/>
</dbReference>
<proteinExistence type="inferred from homology"/>
<feature type="transmembrane region" description="Helical" evidence="6">
    <location>
        <begin position="68"/>
        <end position="89"/>
    </location>
</feature>
<accession>A0A443S7G6</accession>
<gene>
    <name evidence="8" type="ORF">B4U80_10466</name>
</gene>
<name>A0A443S7G6_9ACAR</name>
<dbReference type="OrthoDB" id="296386at2759"/>